<feature type="region of interest" description="Disordered" evidence="1">
    <location>
        <begin position="1473"/>
        <end position="1494"/>
    </location>
</feature>
<feature type="region of interest" description="Disordered" evidence="1">
    <location>
        <begin position="353"/>
        <end position="377"/>
    </location>
</feature>
<dbReference type="EMBL" id="ADMH02000309">
    <property type="protein sequence ID" value="ETN67028.1"/>
    <property type="molecule type" value="Genomic_DNA"/>
</dbReference>
<feature type="compositionally biased region" description="Polar residues" evidence="1">
    <location>
        <begin position="1581"/>
        <end position="1597"/>
    </location>
</feature>
<reference evidence="2 4" key="1">
    <citation type="journal article" date="2010" name="BMC Genomics">
        <title>Combination of measures distinguishes pre-miRNAs from other stem-loops in the genome of the newly sequenced Anopheles darlingi.</title>
        <authorList>
            <person name="Mendes N.D."/>
            <person name="Freitas A.T."/>
            <person name="Vasconcelos A.T."/>
            <person name="Sagot M.F."/>
        </authorList>
    </citation>
    <scope>NUCLEOTIDE SEQUENCE</scope>
</reference>
<feature type="region of interest" description="Disordered" evidence="1">
    <location>
        <begin position="1103"/>
        <end position="1158"/>
    </location>
</feature>
<feature type="region of interest" description="Disordered" evidence="1">
    <location>
        <begin position="1546"/>
        <end position="1603"/>
    </location>
</feature>
<feature type="compositionally biased region" description="Low complexity" evidence="1">
    <location>
        <begin position="362"/>
        <end position="371"/>
    </location>
</feature>
<feature type="compositionally biased region" description="Polar residues" evidence="1">
    <location>
        <begin position="847"/>
        <end position="865"/>
    </location>
</feature>
<evidence type="ECO:0000313" key="3">
    <source>
        <dbReference type="EnsemblMetazoa" id="ADAC001172-PA"/>
    </source>
</evidence>
<reference evidence="2" key="2">
    <citation type="submission" date="2010-05" db="EMBL/GenBank/DDBJ databases">
        <authorList>
            <person name="Almeida L.G."/>
            <person name="Nicolas M.F."/>
            <person name="Souza R.C."/>
            <person name="Vasconcelos A.T.R."/>
        </authorList>
    </citation>
    <scope>NUCLEOTIDE SEQUENCE</scope>
</reference>
<evidence type="ECO:0000313" key="4">
    <source>
        <dbReference type="Proteomes" id="UP000000673"/>
    </source>
</evidence>
<reference evidence="3" key="4">
    <citation type="submission" date="2015-06" db="UniProtKB">
        <authorList>
            <consortium name="EnsemblMetazoa"/>
        </authorList>
    </citation>
    <scope>IDENTIFICATION</scope>
</reference>
<evidence type="ECO:0000256" key="1">
    <source>
        <dbReference type="SAM" id="MobiDB-lite"/>
    </source>
</evidence>
<feature type="region of interest" description="Disordered" evidence="1">
    <location>
        <begin position="731"/>
        <end position="753"/>
    </location>
</feature>
<feature type="compositionally biased region" description="Gly residues" evidence="1">
    <location>
        <begin position="456"/>
        <end position="466"/>
    </location>
</feature>
<keyword evidence="4" id="KW-1185">Reference proteome</keyword>
<protein>
    <submittedName>
        <fullName evidence="2 3">Uncharacterized protein</fullName>
    </submittedName>
</protein>
<dbReference type="VEuPathDB" id="VectorBase:ADAR2_007885"/>
<feature type="region of interest" description="Disordered" evidence="1">
    <location>
        <begin position="215"/>
        <end position="291"/>
    </location>
</feature>
<feature type="region of interest" description="Disordered" evidence="1">
    <location>
        <begin position="1773"/>
        <end position="1798"/>
    </location>
</feature>
<feature type="region of interest" description="Disordered" evidence="1">
    <location>
        <begin position="1685"/>
        <end position="1712"/>
    </location>
</feature>
<dbReference type="EnsemblMetazoa" id="ADAC001172-RA">
    <property type="protein sequence ID" value="ADAC001172-PA"/>
    <property type="gene ID" value="ADAC001172"/>
</dbReference>
<feature type="compositionally biased region" description="Polar residues" evidence="1">
    <location>
        <begin position="1480"/>
        <end position="1493"/>
    </location>
</feature>
<name>W5JUS2_ANODA</name>
<feature type="region of interest" description="Disordered" evidence="1">
    <location>
        <begin position="40"/>
        <end position="89"/>
    </location>
</feature>
<reference evidence="2" key="3">
    <citation type="journal article" date="2013" name="Nucleic Acids Res.">
        <title>The genome of Anopheles darlingi, the main neotropical malaria vector.</title>
        <authorList>
            <person name="Marinotti O."/>
            <person name="Cerqueira G.C."/>
            <person name="de Almeida L.G."/>
            <person name="Ferro M.I."/>
            <person name="Loreto E.L."/>
            <person name="Zaha A."/>
            <person name="Teixeira S.M."/>
            <person name="Wespiser A.R."/>
            <person name="Almeida E Silva A."/>
            <person name="Schlindwein A.D."/>
            <person name="Pacheco A.C."/>
            <person name="Silva A.L."/>
            <person name="Graveley B.R."/>
            <person name="Walenz B.P."/>
            <person name="Lima Bde A."/>
            <person name="Ribeiro C.A."/>
            <person name="Nunes-Silva C.G."/>
            <person name="de Carvalho C.R."/>
            <person name="Soares C.M."/>
            <person name="de Menezes C.B."/>
            <person name="Matiolli C."/>
            <person name="Caffrey D."/>
            <person name="Araujo D.A."/>
            <person name="de Oliveira D.M."/>
            <person name="Golenbock D."/>
            <person name="Grisard E.C."/>
            <person name="Fantinatti-Garboggini F."/>
            <person name="de Carvalho F.M."/>
            <person name="Barcellos F.G."/>
            <person name="Prosdocimi F."/>
            <person name="May G."/>
            <person name="Azevedo Junior G.M."/>
            <person name="Guimaraes G.M."/>
            <person name="Goldman G.H."/>
            <person name="Padilha I.Q."/>
            <person name="Batista Jda S."/>
            <person name="Ferro J.A."/>
            <person name="Ribeiro J.M."/>
            <person name="Fietto J.L."/>
            <person name="Dabbas K.M."/>
            <person name="Cerdeira L."/>
            <person name="Agnez-Lima L.F."/>
            <person name="Brocchi M."/>
            <person name="de Carvalho M.O."/>
            <person name="Teixeira Mde M."/>
            <person name="Diniz Maia Mde M."/>
            <person name="Goldman M.H."/>
            <person name="Cruz Schneider M.P."/>
            <person name="Felipe M.S."/>
            <person name="Hungria M."/>
            <person name="Nicolas M.F."/>
            <person name="Pereira M."/>
            <person name="Montes M.A."/>
            <person name="Cantao M.E."/>
            <person name="Vincentz M."/>
            <person name="Rafael M.S."/>
            <person name="Silverman N."/>
            <person name="Stoco P.H."/>
            <person name="Souza R.C."/>
            <person name="Vicentini R."/>
            <person name="Gazzinelli R.T."/>
            <person name="Neves Rde O."/>
            <person name="Silva R."/>
            <person name="Astolfi-Filho S."/>
            <person name="Maciel T.E."/>
            <person name="Urmenyi T.P."/>
            <person name="Tadei W.P."/>
            <person name="Camargo E.P."/>
            <person name="de Vasconcelos A.T."/>
        </authorList>
    </citation>
    <scope>NUCLEOTIDE SEQUENCE</scope>
</reference>
<feature type="compositionally biased region" description="Low complexity" evidence="1">
    <location>
        <begin position="1546"/>
        <end position="1580"/>
    </location>
</feature>
<dbReference type="HOGENOM" id="CLU_002327_0_0_1"/>
<dbReference type="eggNOG" id="ENOG502S50A">
    <property type="taxonomic scope" value="Eukaryota"/>
</dbReference>
<dbReference type="Proteomes" id="UP000000673">
    <property type="component" value="Unassembled WGS sequence"/>
</dbReference>
<feature type="region of interest" description="Disordered" evidence="1">
    <location>
        <begin position="453"/>
        <end position="485"/>
    </location>
</feature>
<dbReference type="STRING" id="43151.W5JUS2"/>
<gene>
    <name evidence="2" type="ORF">AND_001172</name>
</gene>
<feature type="region of interest" description="Disordered" evidence="1">
    <location>
        <begin position="1227"/>
        <end position="1269"/>
    </location>
</feature>
<feature type="region of interest" description="Disordered" evidence="1">
    <location>
        <begin position="1071"/>
        <end position="1090"/>
    </location>
</feature>
<organism evidence="2">
    <name type="scientific">Anopheles darlingi</name>
    <name type="common">Mosquito</name>
    <dbReference type="NCBI Taxonomy" id="43151"/>
    <lineage>
        <taxon>Eukaryota</taxon>
        <taxon>Metazoa</taxon>
        <taxon>Ecdysozoa</taxon>
        <taxon>Arthropoda</taxon>
        <taxon>Hexapoda</taxon>
        <taxon>Insecta</taxon>
        <taxon>Pterygota</taxon>
        <taxon>Neoptera</taxon>
        <taxon>Endopterygota</taxon>
        <taxon>Diptera</taxon>
        <taxon>Nematocera</taxon>
        <taxon>Culicoidea</taxon>
        <taxon>Culicidae</taxon>
        <taxon>Anophelinae</taxon>
        <taxon>Anopheles</taxon>
    </lineage>
</organism>
<sequence length="1832" mass="198180">MTITIVSVHCHNNTNGRRQQSPPLLDLRLRSCGMLVSKAHYPVDDTSPGATSLQQQQQQQHQQRRSKERRSTIGELDPSAHPNKVEGVRGVRELLREATREALETKEKQAREPGRSVEPALGQCGVVKRYRTGTGSKRYHGWRLIGQRLDEAIIVVPVEKDVRHRSTTTTTTTTMRAPTVTATTVTVAPAAGGTMFGITNAHLVQSLSGPASTGTIGLPPIKADSPTGPVQLTSSGGTGRAKVNRASSVCGPGPGMMLVSSLKASSRSGTSSPVKRNSSSSSSFGSSSDRRSIFYTDTEPEQGSKGHTGGPPSYRVQETKSKARLLAVAAAAEQQQQQINDSAASMKMIGPRASVDDASIVPKPKGSSRSGPSDEDSSDWLCAIWSKSVALRLASSQQEAPPVRNLRAEQRDRGVAITSDGAVTQRSWPRMENLSSHILHLRTTTTTTTIIRTDGDGGVCTPGGGARSTRPLASGNQVNVSPYRDGNVDTPCGTVQQSLGVTRCVVVVRILAPYRKGPTLDNGRSSRRAMKALRQSSHPESGGSAPTEYSVSVKVVFLQDGKSLPQGTQTSKQYDGVVNDESCSASEIYTLAPVTTTSGSDVDEVKQPRQDRRKMAATGNGGTAGVRAEELLRRLGDGQVRSKQQRPSSTGLEGVIGPKAHLKLVSQELEWERKLRDDQLSRILKALIGFENRLKNEQNRIRQQLYEKDDVINRQNCTINRMKRKLAAEEAELPTAGAEDEEGKKKAEEECSGRDDEVTQYCPKCRKNYYRLEYRANGTQTFDYCRDDGAESVNTENLSLNSVEYASSSEEQESSLYVRANSFKDARRSRKYTSKRSYQGYQRGPSRASSFKSNASGQTTGTLTRLTERNERASPLRFDGQQREDDEDDEQPERPVVESGHEAYVNIEPAMPKIAIYENYESDKENKRLDQNRRSECNNYDNVEPYSNRIDSLHGINRNHGEGGDGILRKHFIRDELPTTEGIAASSEQMELDDGTIFYEANTSGGSVGNNQQKYTEGMEMKQTIETNDDWYASASDMEDSDTALGKPYSNAAVNPVLECVNQILLQQSMDGFGDSNNNKDNTPGGDGAEDEEELYIRAQEPSVPVASVQGPPKEHPQTTVRSKRVHFSTQNSMVQVPRISLQSSLSNGGSRKDDKLSPTYEIQSIYSNEYEPIGSEHNSYSNYYVDMESKLGSEDRERELALAEKRKTPPALPPKPANLLKLQQLSKNTQHQQHQHQQQQQRQTTPQGSKMTSPRSPSSVAHSDITESEPDYCSISEIQDSVKCVQIVAEIHKDACEDDYSIVGEEEDGTLARAGKQTSTSELLEESFADVPKLPNVAEIVPPVKKEPLNKYISQDNYITKSISSVSSTNSGASGGNKLASNGTVAGTVVSAVASSVLGTPSKKDGEFREQLSEIIAEINKQSPAIRNASKKQVPVKELGSPFRGVSQIPSVTFQSKLKPVDKLSFLSKVPGSGAGARVSSTHHTPKLSTSIGRPAALKPTLLKSSLSQKALSSTNLTLGSPFGSPSKSSVSYIPNLKPSSVAASSSAAAGTNGSPAKTSSSPKKATNGTSNGNATGSGVVSSTTNAQLSPTSPQLSVASAATTAAPPPPVIIAEDSKLPIQAEFDWYNLDAEYGKSSQPDVIVEADNVSNPDQETTGTDRDTAMECRKLQNTVGCAKTDDLLLNGNAAGPSNPENQSNGSGVEEEQEDELENVEYNLDEEYKSVAPMVPPPDIIQKSSVHTPPITPPKSGKIPYNSLSFKELMQLNETPKAVGATEKAKTKATGTAASSVENGNGTGTGNYEHFLDDSGLCSKPIILPRKKRVYYSGPFV</sequence>
<feature type="compositionally biased region" description="Basic and acidic residues" evidence="1">
    <location>
        <begin position="603"/>
        <end position="614"/>
    </location>
</feature>
<feature type="compositionally biased region" description="Low complexity" evidence="1">
    <location>
        <begin position="271"/>
        <end position="287"/>
    </location>
</feature>
<proteinExistence type="predicted"/>
<feature type="region of interest" description="Disordered" evidence="1">
    <location>
        <begin position="598"/>
        <end position="622"/>
    </location>
</feature>
<evidence type="ECO:0000313" key="2">
    <source>
        <dbReference type="EMBL" id="ETN67028.1"/>
    </source>
</evidence>
<feature type="compositionally biased region" description="Polar residues" evidence="1">
    <location>
        <begin position="1128"/>
        <end position="1150"/>
    </location>
</feature>
<accession>W5JUS2</accession>
<feature type="compositionally biased region" description="Basic and acidic residues" evidence="1">
    <location>
        <begin position="742"/>
        <end position="753"/>
    </location>
</feature>
<feature type="compositionally biased region" description="Low complexity" evidence="1">
    <location>
        <begin position="1773"/>
        <end position="1789"/>
    </location>
</feature>
<feature type="region of interest" description="Disordered" evidence="1">
    <location>
        <begin position="828"/>
        <end position="902"/>
    </location>
</feature>
<feature type="compositionally biased region" description="Polar residues" evidence="1">
    <location>
        <begin position="1071"/>
        <end position="1082"/>
    </location>
</feature>
<feature type="compositionally biased region" description="Polar residues" evidence="1">
    <location>
        <begin position="1249"/>
        <end position="1262"/>
    </location>
</feature>
<dbReference type="VEuPathDB" id="VectorBase:ADAC001172"/>
<feature type="region of interest" description="Disordered" evidence="1">
    <location>
        <begin position="296"/>
        <end position="315"/>
    </location>
</feature>
<feature type="region of interest" description="Disordered" evidence="1">
    <location>
        <begin position="518"/>
        <end position="547"/>
    </location>
</feature>
<feature type="compositionally biased region" description="Low complexity" evidence="1">
    <location>
        <begin position="1227"/>
        <end position="1248"/>
    </location>
</feature>
<feature type="compositionally biased region" description="Basic and acidic residues" evidence="1">
    <location>
        <begin position="892"/>
        <end position="901"/>
    </location>
</feature>